<dbReference type="Pfam" id="PF00450">
    <property type="entry name" value="Peptidase_S10"/>
    <property type="match status" value="1"/>
</dbReference>
<evidence type="ECO:0000256" key="1">
    <source>
        <dbReference type="ARBA" id="ARBA00004613"/>
    </source>
</evidence>
<dbReference type="GO" id="GO:0005576">
    <property type="term" value="C:extracellular region"/>
    <property type="evidence" value="ECO:0007669"/>
    <property type="project" value="UniProtKB-SubCell"/>
</dbReference>
<evidence type="ECO:0000256" key="2">
    <source>
        <dbReference type="ARBA" id="ARBA00009431"/>
    </source>
</evidence>
<protein>
    <recommendedName>
        <fullName evidence="9">Carboxypeptidase</fullName>
        <ecNumber evidence="9">3.4.16.-</ecNumber>
    </recommendedName>
</protein>
<dbReference type="Gene3D" id="3.40.50.11320">
    <property type="match status" value="1"/>
</dbReference>
<dbReference type="InterPro" id="IPR018202">
    <property type="entry name" value="Ser_caboxypep_ser_AS"/>
</dbReference>
<dbReference type="EC" id="3.4.16.-" evidence="9"/>
<keyword evidence="8" id="KW-0325">Glycoprotein</keyword>
<gene>
    <name evidence="10" type="primary">SCPL42</name>
    <name evidence="10" type="ORF">KSP39_PZI004536</name>
</gene>
<dbReference type="FunFam" id="3.40.50.1820:FF:000030">
    <property type="entry name" value="Carboxypeptidase"/>
    <property type="match status" value="1"/>
</dbReference>
<dbReference type="GO" id="GO:0006508">
    <property type="term" value="P:proteolysis"/>
    <property type="evidence" value="ECO:0007669"/>
    <property type="project" value="UniProtKB-KW"/>
</dbReference>
<sequence length="472" mass="53033">MGRWRIGIFMVLGALMAGERGIHGHSGEEDLVVGLPGQPEVDFRQFAGYVDVGEKTGKSLFYYFAEADGDPDKKPLTLWLNGGPGCSSIGGGAFTELGPFFPRGDGRGLRINKHSWNKVSNLLFVESPAGVGWSYSNNTSDYECGDESTANDMHVFLMRWFDKFPEFKTRELFLTGESYAGHYIPQLVVLLLNHNKRSTNLKFNIKGMAIGNPLLNLDKDIPSMYEYYWSHGMISDELGLKILNDCDFDDYEFGGSHNVSAVCNDAVTEADKVVGDYVNAYDVILDVCYPSIVEQELRLKKYVTKMSVGVDVCMTSERRFYFNLPEVQHALHANRTGLPYSWTMCSGVLNYNQTDGNINILPLIKRITRHHIPVWIFSGDQDSVVPLLGSRTLVRELAHDMRLQVTLPYTAWFLKGQVGGWVTEYGNILTFATVRGAAHMVPYSQPHRALLLFKSFVKHQRLPITTQPAIED</sequence>
<keyword evidence="6 9" id="KW-0378">Hydrolase</keyword>
<dbReference type="Proteomes" id="UP001418222">
    <property type="component" value="Unassembled WGS sequence"/>
</dbReference>
<keyword evidence="11" id="KW-1185">Reference proteome</keyword>
<name>A0AAP0GCL7_9ASPA</name>
<dbReference type="SUPFAM" id="SSF53474">
    <property type="entry name" value="alpha/beta-Hydrolases"/>
    <property type="match status" value="1"/>
</dbReference>
<dbReference type="Gene3D" id="3.40.50.1820">
    <property type="entry name" value="alpha/beta hydrolase"/>
    <property type="match status" value="1"/>
</dbReference>
<evidence type="ECO:0000313" key="11">
    <source>
        <dbReference type="Proteomes" id="UP001418222"/>
    </source>
</evidence>
<feature type="chain" id="PRO_5042669186" description="Carboxypeptidase" evidence="9">
    <location>
        <begin position="25"/>
        <end position="472"/>
    </location>
</feature>
<keyword evidence="9" id="KW-0645">Protease</keyword>
<proteinExistence type="inferred from homology"/>
<evidence type="ECO:0000256" key="7">
    <source>
        <dbReference type="ARBA" id="ARBA00023157"/>
    </source>
</evidence>
<accession>A0AAP0GCL7</accession>
<evidence type="ECO:0000256" key="5">
    <source>
        <dbReference type="ARBA" id="ARBA00022729"/>
    </source>
</evidence>
<reference evidence="10 11" key="1">
    <citation type="journal article" date="2022" name="Nat. Plants">
        <title>Genomes of leafy and leafless Platanthera orchids illuminate the evolution of mycoheterotrophy.</title>
        <authorList>
            <person name="Li M.H."/>
            <person name="Liu K.W."/>
            <person name="Li Z."/>
            <person name="Lu H.C."/>
            <person name="Ye Q.L."/>
            <person name="Zhang D."/>
            <person name="Wang J.Y."/>
            <person name="Li Y.F."/>
            <person name="Zhong Z.M."/>
            <person name="Liu X."/>
            <person name="Yu X."/>
            <person name="Liu D.K."/>
            <person name="Tu X.D."/>
            <person name="Liu B."/>
            <person name="Hao Y."/>
            <person name="Liao X.Y."/>
            <person name="Jiang Y.T."/>
            <person name="Sun W.H."/>
            <person name="Chen J."/>
            <person name="Chen Y.Q."/>
            <person name="Ai Y."/>
            <person name="Zhai J.W."/>
            <person name="Wu S.S."/>
            <person name="Zhou Z."/>
            <person name="Hsiao Y.Y."/>
            <person name="Wu W.L."/>
            <person name="Chen Y.Y."/>
            <person name="Lin Y.F."/>
            <person name="Hsu J.L."/>
            <person name="Li C.Y."/>
            <person name="Wang Z.W."/>
            <person name="Zhao X."/>
            <person name="Zhong W.Y."/>
            <person name="Ma X.K."/>
            <person name="Ma L."/>
            <person name="Huang J."/>
            <person name="Chen G.Z."/>
            <person name="Huang M.Z."/>
            <person name="Huang L."/>
            <person name="Peng D.H."/>
            <person name="Luo Y.B."/>
            <person name="Zou S.Q."/>
            <person name="Chen S.P."/>
            <person name="Lan S."/>
            <person name="Tsai W.C."/>
            <person name="Van de Peer Y."/>
            <person name="Liu Z.J."/>
        </authorList>
    </citation>
    <scope>NUCLEOTIDE SEQUENCE [LARGE SCALE GENOMIC DNA]</scope>
    <source>
        <strain evidence="10">Lor287</strain>
    </source>
</reference>
<dbReference type="GO" id="GO:0004185">
    <property type="term" value="F:serine-type carboxypeptidase activity"/>
    <property type="evidence" value="ECO:0007669"/>
    <property type="project" value="UniProtKB-UniRule"/>
</dbReference>
<dbReference type="Gene3D" id="6.10.250.940">
    <property type="match status" value="1"/>
</dbReference>
<dbReference type="PANTHER" id="PTHR11802">
    <property type="entry name" value="SERINE PROTEASE FAMILY S10 SERINE CARBOXYPEPTIDASE"/>
    <property type="match status" value="1"/>
</dbReference>
<keyword evidence="5 9" id="KW-0732">Signal</keyword>
<dbReference type="FunFam" id="3.40.50.11320:FF:000005">
    <property type="entry name" value="Carboxypeptidase"/>
    <property type="match status" value="1"/>
</dbReference>
<comment type="subcellular location">
    <subcellularLocation>
        <location evidence="1">Secreted</location>
    </subcellularLocation>
</comment>
<dbReference type="AlphaFoldDB" id="A0AAP0GCL7"/>
<evidence type="ECO:0000313" key="10">
    <source>
        <dbReference type="EMBL" id="KAK8951610.1"/>
    </source>
</evidence>
<feature type="signal peptide" evidence="9">
    <location>
        <begin position="1"/>
        <end position="24"/>
    </location>
</feature>
<evidence type="ECO:0000256" key="3">
    <source>
        <dbReference type="ARBA" id="ARBA00022525"/>
    </source>
</evidence>
<evidence type="ECO:0000256" key="6">
    <source>
        <dbReference type="ARBA" id="ARBA00022801"/>
    </source>
</evidence>
<dbReference type="PRINTS" id="PR00724">
    <property type="entry name" value="CRBOXYPTASEC"/>
</dbReference>
<dbReference type="PROSITE" id="PS00131">
    <property type="entry name" value="CARBOXYPEPT_SER_SER"/>
    <property type="match status" value="1"/>
</dbReference>
<evidence type="ECO:0000256" key="8">
    <source>
        <dbReference type="ARBA" id="ARBA00023180"/>
    </source>
</evidence>
<keyword evidence="4 9" id="KW-0121">Carboxypeptidase</keyword>
<comment type="caution">
    <text evidence="10">The sequence shown here is derived from an EMBL/GenBank/DDBJ whole genome shotgun (WGS) entry which is preliminary data.</text>
</comment>
<comment type="similarity">
    <text evidence="2 9">Belongs to the peptidase S10 family.</text>
</comment>
<organism evidence="10 11">
    <name type="scientific">Platanthera zijinensis</name>
    <dbReference type="NCBI Taxonomy" id="2320716"/>
    <lineage>
        <taxon>Eukaryota</taxon>
        <taxon>Viridiplantae</taxon>
        <taxon>Streptophyta</taxon>
        <taxon>Embryophyta</taxon>
        <taxon>Tracheophyta</taxon>
        <taxon>Spermatophyta</taxon>
        <taxon>Magnoliopsida</taxon>
        <taxon>Liliopsida</taxon>
        <taxon>Asparagales</taxon>
        <taxon>Orchidaceae</taxon>
        <taxon>Orchidoideae</taxon>
        <taxon>Orchideae</taxon>
        <taxon>Orchidinae</taxon>
        <taxon>Platanthera</taxon>
    </lineage>
</organism>
<dbReference type="EMBL" id="JBBWWQ010000003">
    <property type="protein sequence ID" value="KAK8951610.1"/>
    <property type="molecule type" value="Genomic_DNA"/>
</dbReference>
<dbReference type="InterPro" id="IPR001563">
    <property type="entry name" value="Peptidase_S10"/>
</dbReference>
<keyword evidence="3" id="KW-0964">Secreted</keyword>
<dbReference type="InterPro" id="IPR029058">
    <property type="entry name" value="AB_hydrolase_fold"/>
</dbReference>
<dbReference type="PANTHER" id="PTHR11802:SF20">
    <property type="entry name" value="SERINE CARBOXYPEPTIDASE-LIKE 41-RELATED"/>
    <property type="match status" value="1"/>
</dbReference>
<keyword evidence="7" id="KW-1015">Disulfide bond</keyword>
<evidence type="ECO:0000256" key="4">
    <source>
        <dbReference type="ARBA" id="ARBA00022645"/>
    </source>
</evidence>
<evidence type="ECO:0000256" key="9">
    <source>
        <dbReference type="RuleBase" id="RU361156"/>
    </source>
</evidence>